<dbReference type="InterPro" id="IPR025724">
    <property type="entry name" value="GAG-pre-integrase_dom"/>
</dbReference>
<feature type="compositionally biased region" description="Basic and acidic residues" evidence="1">
    <location>
        <begin position="241"/>
        <end position="250"/>
    </location>
</feature>
<dbReference type="Pfam" id="PF13976">
    <property type="entry name" value="gag_pre-integrs"/>
    <property type="match status" value="1"/>
</dbReference>
<accession>A0A6L2LME5</accession>
<organism evidence="3">
    <name type="scientific">Tanacetum cinerariifolium</name>
    <name type="common">Dalmatian daisy</name>
    <name type="synonym">Chrysanthemum cinerariifolium</name>
    <dbReference type="NCBI Taxonomy" id="118510"/>
    <lineage>
        <taxon>Eukaryota</taxon>
        <taxon>Viridiplantae</taxon>
        <taxon>Streptophyta</taxon>
        <taxon>Embryophyta</taxon>
        <taxon>Tracheophyta</taxon>
        <taxon>Spermatophyta</taxon>
        <taxon>Magnoliopsida</taxon>
        <taxon>eudicotyledons</taxon>
        <taxon>Gunneridae</taxon>
        <taxon>Pentapetalae</taxon>
        <taxon>asterids</taxon>
        <taxon>campanulids</taxon>
        <taxon>Asterales</taxon>
        <taxon>Asteraceae</taxon>
        <taxon>Asteroideae</taxon>
        <taxon>Anthemideae</taxon>
        <taxon>Anthemidinae</taxon>
        <taxon>Tanacetum</taxon>
    </lineage>
</organism>
<dbReference type="AlphaFoldDB" id="A0A6L2LME5"/>
<reference evidence="3" key="1">
    <citation type="journal article" date="2019" name="Sci. Rep.">
        <title>Draft genome of Tanacetum cinerariifolium, the natural source of mosquito coil.</title>
        <authorList>
            <person name="Yamashiro T."/>
            <person name="Shiraishi A."/>
            <person name="Satake H."/>
            <person name="Nakayama K."/>
        </authorList>
    </citation>
    <scope>NUCLEOTIDE SEQUENCE</scope>
</reference>
<feature type="region of interest" description="Disordered" evidence="1">
    <location>
        <begin position="226"/>
        <end position="333"/>
    </location>
</feature>
<feature type="compositionally biased region" description="Basic and acidic residues" evidence="1">
    <location>
        <begin position="304"/>
        <end position="314"/>
    </location>
</feature>
<protein>
    <submittedName>
        <fullName evidence="3">Ribonuclease H-like domain-containing protein</fullName>
    </submittedName>
</protein>
<feature type="compositionally biased region" description="Basic and acidic residues" evidence="1">
    <location>
        <begin position="263"/>
        <end position="273"/>
    </location>
</feature>
<gene>
    <name evidence="3" type="ORF">Tci_033412</name>
</gene>
<evidence type="ECO:0000313" key="3">
    <source>
        <dbReference type="EMBL" id="GEU61434.1"/>
    </source>
</evidence>
<feature type="compositionally biased region" description="Low complexity" evidence="1">
    <location>
        <begin position="315"/>
        <end position="326"/>
    </location>
</feature>
<comment type="caution">
    <text evidence="3">The sequence shown here is derived from an EMBL/GenBank/DDBJ whole genome shotgun (WGS) entry which is preliminary data.</text>
</comment>
<evidence type="ECO:0000256" key="1">
    <source>
        <dbReference type="SAM" id="MobiDB-lite"/>
    </source>
</evidence>
<evidence type="ECO:0000259" key="2">
    <source>
        <dbReference type="Pfam" id="PF13976"/>
    </source>
</evidence>
<proteinExistence type="predicted"/>
<sequence length="816" mass="90913">MPKAVLNDDQGNQGNPQLELQEKGFIDSRCSRHMTGNMCYLFENEETDGGYVAFGGDPKGGKITDTECVVLSPDSKLIDVSQVLLRVPRKNNIYSVDLKNISPLGGLTCLFAKATLDKSNLWHKRLGHINFKTMNKLVRGNLVRGLPSKIFENNHTCVACQKEKQHKASWIGPTCLFDIDTLTKSMNYKPVVAGNQSISSACKARVETVPDKDYILLSLWTQDPLLSSSSKDSPGDGFKPSGEEEKKDVEDLGNEDNEVLSTEEPRVNQEKDTNVNSTNNINNEEEKKDVEDLGNEDNEVLSTEEPRVNQEKDTNVNSTNNINNVSQTDNAASTKDNAVHKNIVYGCADDLNMPNLEEIVYLDDNEYVEQVDISVSEFEELKEPKDGQAISAKFVGPSSAGYDCSTPSTVLFGGGHRFSPNNTFDVYEKTFSRSDLRWKTTGRIFKSVGLRWIPIGKLFESCISKVDSEPPHGSNVDIPNIYECKQTLDVSTGTSISVQKEQSLDLSTELESLFGHLFDDYFNGENQVVSKSSAITTADAFDKRQQQPDATSSTLSLATTVTADGNFDLTQVVDGVTIVLPITTAEEKKQRRLEVKAISTLIMGIPNEHQLKFNSIKDDNQLLEDVEKRFGGNASTKKTQRNLLKQQYENFTASNSEMLDETFDRLQKLVSQLELLDEFANKPEVENKHIKSSEVETKAVRKNADALISKEWVSDYEEENVAQHKIVKKTVKPSIVKKEFVKPREQEKTARKTINNGNPQMDLQDKEVIDSGCSRHMTGNMSYLIDYEEINGGYVAFGGNPKGGKITRKGPLKLVI</sequence>
<feature type="domain" description="GAG-pre-integrase" evidence="2">
    <location>
        <begin position="94"/>
        <end position="165"/>
    </location>
</feature>
<dbReference type="EMBL" id="BKCJ010004503">
    <property type="protein sequence ID" value="GEU61434.1"/>
    <property type="molecule type" value="Genomic_DNA"/>
</dbReference>
<feature type="compositionally biased region" description="Low complexity" evidence="1">
    <location>
        <begin position="226"/>
        <end position="239"/>
    </location>
</feature>
<name>A0A6L2LME5_TANCI</name>